<feature type="DNA-binding region" description="H-T-H motif" evidence="2">
    <location>
        <begin position="33"/>
        <end position="52"/>
    </location>
</feature>
<evidence type="ECO:0000256" key="1">
    <source>
        <dbReference type="ARBA" id="ARBA00023125"/>
    </source>
</evidence>
<dbReference type="Proteomes" id="UP001595698">
    <property type="component" value="Unassembled WGS sequence"/>
</dbReference>
<dbReference type="Pfam" id="PF00440">
    <property type="entry name" value="TetR_N"/>
    <property type="match status" value="1"/>
</dbReference>
<dbReference type="PROSITE" id="PS01081">
    <property type="entry name" value="HTH_TETR_1"/>
    <property type="match status" value="1"/>
</dbReference>
<gene>
    <name evidence="4" type="ORF">ACFOYY_19945</name>
</gene>
<dbReference type="EMBL" id="JBHSBC010000019">
    <property type="protein sequence ID" value="MFC3982428.1"/>
    <property type="molecule type" value="Genomic_DNA"/>
</dbReference>
<dbReference type="InterPro" id="IPR036271">
    <property type="entry name" value="Tet_transcr_reg_TetR-rel_C_sf"/>
</dbReference>
<evidence type="ECO:0000313" key="4">
    <source>
        <dbReference type="EMBL" id="MFC3982428.1"/>
    </source>
</evidence>
<dbReference type="PANTHER" id="PTHR30055">
    <property type="entry name" value="HTH-TYPE TRANSCRIPTIONAL REGULATOR RUTR"/>
    <property type="match status" value="1"/>
</dbReference>
<sequence>MDEIRRRDREGTRCRILDTARRLFAELGYDQVTMRLISAEAGVNIALINRYFGTKRALFAEVLAVRGRFPGVLDVPREQLPRRLAEYVADLLGSREEGPVLATLSRSTVCPEIHEIVRDRVRSAILEPLAACLPAREALIGATAATALVAGAGTLRRLFGPGAFDEAGREAVVARFTKVFEACLGEASG</sequence>
<dbReference type="InterPro" id="IPR001647">
    <property type="entry name" value="HTH_TetR"/>
</dbReference>
<evidence type="ECO:0000256" key="2">
    <source>
        <dbReference type="PROSITE-ProRule" id="PRU00335"/>
    </source>
</evidence>
<feature type="domain" description="HTH tetR-type" evidence="3">
    <location>
        <begin position="10"/>
        <end position="70"/>
    </location>
</feature>
<comment type="caution">
    <text evidence="4">The sequence shown here is derived from an EMBL/GenBank/DDBJ whole genome shotgun (WGS) entry which is preliminary data.</text>
</comment>
<organism evidence="4 5">
    <name type="scientific">Streptosporangium jomthongense</name>
    <dbReference type="NCBI Taxonomy" id="1193683"/>
    <lineage>
        <taxon>Bacteria</taxon>
        <taxon>Bacillati</taxon>
        <taxon>Actinomycetota</taxon>
        <taxon>Actinomycetes</taxon>
        <taxon>Streptosporangiales</taxon>
        <taxon>Streptosporangiaceae</taxon>
        <taxon>Streptosporangium</taxon>
    </lineage>
</organism>
<dbReference type="InterPro" id="IPR009057">
    <property type="entry name" value="Homeodomain-like_sf"/>
</dbReference>
<proteinExistence type="predicted"/>
<name>A0ABV8F4M6_9ACTN</name>
<dbReference type="InterPro" id="IPR023772">
    <property type="entry name" value="DNA-bd_HTH_TetR-type_CS"/>
</dbReference>
<dbReference type="RefSeq" id="WP_386190622.1">
    <property type="nucleotide sequence ID" value="NZ_JBHSBC010000019.1"/>
</dbReference>
<dbReference type="Gene3D" id="1.10.357.10">
    <property type="entry name" value="Tetracycline Repressor, domain 2"/>
    <property type="match status" value="1"/>
</dbReference>
<keyword evidence="5" id="KW-1185">Reference proteome</keyword>
<accession>A0ABV8F4M6</accession>
<dbReference type="Gene3D" id="1.10.10.60">
    <property type="entry name" value="Homeodomain-like"/>
    <property type="match status" value="1"/>
</dbReference>
<dbReference type="PROSITE" id="PS50977">
    <property type="entry name" value="HTH_TETR_2"/>
    <property type="match status" value="1"/>
</dbReference>
<dbReference type="Pfam" id="PF17920">
    <property type="entry name" value="TetR_C_16"/>
    <property type="match status" value="1"/>
</dbReference>
<protein>
    <submittedName>
        <fullName evidence="4">TetR family transcriptional regulator</fullName>
    </submittedName>
</protein>
<dbReference type="SUPFAM" id="SSF48498">
    <property type="entry name" value="Tetracyclin repressor-like, C-terminal domain"/>
    <property type="match status" value="1"/>
</dbReference>
<dbReference type="InterPro" id="IPR041678">
    <property type="entry name" value="TetR_C_16"/>
</dbReference>
<dbReference type="PANTHER" id="PTHR30055:SF235">
    <property type="entry name" value="TRANSCRIPTIONAL REGULATORY PROTEIN"/>
    <property type="match status" value="1"/>
</dbReference>
<evidence type="ECO:0000313" key="5">
    <source>
        <dbReference type="Proteomes" id="UP001595698"/>
    </source>
</evidence>
<keyword evidence="1 2" id="KW-0238">DNA-binding</keyword>
<evidence type="ECO:0000259" key="3">
    <source>
        <dbReference type="PROSITE" id="PS50977"/>
    </source>
</evidence>
<dbReference type="SUPFAM" id="SSF46689">
    <property type="entry name" value="Homeodomain-like"/>
    <property type="match status" value="1"/>
</dbReference>
<dbReference type="InterPro" id="IPR050109">
    <property type="entry name" value="HTH-type_TetR-like_transc_reg"/>
</dbReference>
<reference evidence="5" key="1">
    <citation type="journal article" date="2019" name="Int. J. Syst. Evol. Microbiol.">
        <title>The Global Catalogue of Microorganisms (GCM) 10K type strain sequencing project: providing services to taxonomists for standard genome sequencing and annotation.</title>
        <authorList>
            <consortium name="The Broad Institute Genomics Platform"/>
            <consortium name="The Broad Institute Genome Sequencing Center for Infectious Disease"/>
            <person name="Wu L."/>
            <person name="Ma J."/>
        </authorList>
    </citation>
    <scope>NUCLEOTIDE SEQUENCE [LARGE SCALE GENOMIC DNA]</scope>
    <source>
        <strain evidence="5">TBRC 7912</strain>
    </source>
</reference>
<dbReference type="PRINTS" id="PR00455">
    <property type="entry name" value="HTHTETR"/>
</dbReference>